<dbReference type="Pfam" id="PF04536">
    <property type="entry name" value="TPM_phosphatase"/>
    <property type="match status" value="1"/>
</dbReference>
<evidence type="ECO:0000313" key="3">
    <source>
        <dbReference type="Proteomes" id="UP000218899"/>
    </source>
</evidence>
<dbReference type="PANTHER" id="PTHR30373:SF8">
    <property type="entry name" value="BLL7265 PROTEIN"/>
    <property type="match status" value="1"/>
</dbReference>
<evidence type="ECO:0000259" key="1">
    <source>
        <dbReference type="Pfam" id="PF04536"/>
    </source>
</evidence>
<accession>A0A1B4V0Q4</accession>
<proteinExistence type="predicted"/>
<protein>
    <submittedName>
        <fullName evidence="2">Membrane protein</fullName>
    </submittedName>
</protein>
<dbReference type="Gene3D" id="3.10.310.50">
    <property type="match status" value="1"/>
</dbReference>
<reference evidence="2 3" key="1">
    <citation type="submission" date="2015-08" db="EMBL/GenBank/DDBJ databases">
        <title>Complete genome sequence of Sulfurifustis variabilis.</title>
        <authorList>
            <person name="Miura A."/>
            <person name="Kojima H."/>
            <person name="Fukui M."/>
        </authorList>
    </citation>
    <scope>NUCLEOTIDE SEQUENCE [LARGE SCALE GENOMIC DNA]</scope>
    <source>
        <strain evidence="3">skN76</strain>
    </source>
</reference>
<dbReference type="PANTHER" id="PTHR30373">
    <property type="entry name" value="UPF0603 PROTEIN YGCG"/>
    <property type="match status" value="1"/>
</dbReference>
<organism evidence="2 3">
    <name type="scientific">Sulfurifustis variabilis</name>
    <dbReference type="NCBI Taxonomy" id="1675686"/>
    <lineage>
        <taxon>Bacteria</taxon>
        <taxon>Pseudomonadati</taxon>
        <taxon>Pseudomonadota</taxon>
        <taxon>Gammaproteobacteria</taxon>
        <taxon>Acidiferrobacterales</taxon>
        <taxon>Acidiferrobacteraceae</taxon>
        <taxon>Sulfurifustis</taxon>
    </lineage>
</organism>
<dbReference type="EMBL" id="AP014936">
    <property type="protein sequence ID" value="BAU46883.1"/>
    <property type="molecule type" value="Genomic_DNA"/>
</dbReference>
<name>A0A1B4V0Q4_9GAMM</name>
<dbReference type="InterPro" id="IPR007621">
    <property type="entry name" value="TPM_dom"/>
</dbReference>
<dbReference type="Proteomes" id="UP000218899">
    <property type="component" value="Chromosome"/>
</dbReference>
<keyword evidence="3" id="KW-1185">Reference proteome</keyword>
<gene>
    <name evidence="2" type="ORF">SVA_0301</name>
</gene>
<feature type="domain" description="TPM" evidence="1">
    <location>
        <begin position="22"/>
        <end position="144"/>
    </location>
</feature>
<sequence>MVMDVRRLIRHLLVPPWRVRRAFSPATMRAIEQAIRAAEATHEGQICFAVEAALELGSLMRGQSARARALEVYSQLRVWDTEKNDGVLIYVLLADHDVEILADRGLNARVDPGEWERICRAMEAAFREGRFHDGALAGIEAARALLARHFPRSGPGANEISNRPVIL</sequence>
<dbReference type="AlphaFoldDB" id="A0A1B4V0Q4"/>
<evidence type="ECO:0000313" key="2">
    <source>
        <dbReference type="EMBL" id="BAU46883.1"/>
    </source>
</evidence>
<dbReference type="KEGG" id="sva:SVA_0301"/>